<comment type="similarity">
    <text evidence="1">Belongs to the sel-1 family.</text>
</comment>
<keyword evidence="4" id="KW-1185">Reference proteome</keyword>
<sequence>MARISLQDIPEEYELMKKEIFNKKSLDLAPLYSKFKFSYINLSSYNETKADNCENPIQGEIDILYNYFKSYRLIVYHFPDLIINDIGTNNLAKSAIICVEKLCLIIEFDDLCILLNLVEKLKKEGNICISTNENEEIIEELNNFYQYFLKKIRNYIFVKYTIKPMSLYIIRRFFYPTNFFLDPSFFIFDQTKESKEQKIKETLVNISKSQNSKEIDDAQLSIINQRILADFKGQRNEILDNKFDANDIIELRTIHQTYEALFKLVIHVKTLHVFMMKEIFKEFKYEENFVKHYSHRCLTKFYGFVTKEERIVGYIYEFLSNGTIYTLIKKHPSQINEYFVLLAIIRLCQAIEYLHSNSLIHRDIKTHNILLDHDFIPYLSDFDTIKNISEGDNTSCNEIKKTITYDLGSPIFISPEQEIGDPVSYPTDIYSFGIVINKLYEALLNKSQNEIFINDGLSKICNCLCKSCIKKLPIERLTIADIKLIIKNYIHSFEYPYLYEINLLNKMNAINFTLECLFLNEEDFQFSSEALQNFITFYWFLSNNKNEAIQANLIGNFFYDNNDYLNALKYYKMSADMGNSDGQVNYGTLHYYGQGVKQDYSEAKRYFELAADQKNVSAYNYLGNLYENGYGVQRNYMIAGKYYKLSADQNDQHGLISYGKLCYYGLGEVKDILKAKHYYELAAKQNNKNANYFLGFLYYTDFSDYQKAINNLEIASYENSFASKLLGKIYFHGQGVPQDYMKAKHYYELSAKMNNSEALVKLGKMYF</sequence>
<dbReference type="SUPFAM" id="SSF56112">
    <property type="entry name" value="Protein kinase-like (PK-like)"/>
    <property type="match status" value="1"/>
</dbReference>
<dbReference type="PANTHER" id="PTHR11102">
    <property type="entry name" value="SEL-1-LIKE PROTEIN"/>
    <property type="match status" value="1"/>
</dbReference>
<name>A0ABR2K7F5_9EUKA</name>
<dbReference type="PROSITE" id="PS50011">
    <property type="entry name" value="PROTEIN_KINASE_DOM"/>
    <property type="match status" value="1"/>
</dbReference>
<gene>
    <name evidence="3" type="ORF">M9Y10_041890</name>
</gene>
<dbReference type="Pfam" id="PF07714">
    <property type="entry name" value="PK_Tyr_Ser-Thr"/>
    <property type="match status" value="1"/>
</dbReference>
<dbReference type="SUPFAM" id="SSF81901">
    <property type="entry name" value="HCP-like"/>
    <property type="match status" value="2"/>
</dbReference>
<evidence type="ECO:0000313" key="3">
    <source>
        <dbReference type="EMBL" id="KAK8886427.1"/>
    </source>
</evidence>
<dbReference type="InterPro" id="IPR006597">
    <property type="entry name" value="Sel1-like"/>
</dbReference>
<dbReference type="InterPro" id="IPR050767">
    <property type="entry name" value="Sel1_AlgK"/>
</dbReference>
<dbReference type="Gene3D" id="1.25.40.10">
    <property type="entry name" value="Tetratricopeptide repeat domain"/>
    <property type="match status" value="2"/>
</dbReference>
<dbReference type="SMART" id="SM00220">
    <property type="entry name" value="S_TKc"/>
    <property type="match status" value="1"/>
</dbReference>
<dbReference type="SMART" id="SM00671">
    <property type="entry name" value="SEL1"/>
    <property type="match status" value="6"/>
</dbReference>
<dbReference type="InterPro" id="IPR001245">
    <property type="entry name" value="Ser-Thr/Tyr_kinase_cat_dom"/>
</dbReference>
<evidence type="ECO:0000313" key="4">
    <source>
        <dbReference type="Proteomes" id="UP001470230"/>
    </source>
</evidence>
<dbReference type="Gene3D" id="1.10.510.10">
    <property type="entry name" value="Transferase(Phosphotransferase) domain 1"/>
    <property type="match status" value="1"/>
</dbReference>
<evidence type="ECO:0000259" key="2">
    <source>
        <dbReference type="PROSITE" id="PS50011"/>
    </source>
</evidence>
<dbReference type="EMBL" id="JAPFFF010000007">
    <property type="protein sequence ID" value="KAK8886427.1"/>
    <property type="molecule type" value="Genomic_DNA"/>
</dbReference>
<dbReference type="Pfam" id="PF08238">
    <property type="entry name" value="Sel1"/>
    <property type="match status" value="6"/>
</dbReference>
<dbReference type="PANTHER" id="PTHR11102:SF147">
    <property type="entry name" value="SEL1L ADAPTOR SUBUNIT OF ERAD E3 UBIQUITIN LIGASE"/>
    <property type="match status" value="1"/>
</dbReference>
<dbReference type="InterPro" id="IPR011009">
    <property type="entry name" value="Kinase-like_dom_sf"/>
</dbReference>
<feature type="domain" description="Protein kinase" evidence="2">
    <location>
        <begin position="243"/>
        <end position="498"/>
    </location>
</feature>
<dbReference type="InterPro" id="IPR008271">
    <property type="entry name" value="Ser/Thr_kinase_AS"/>
</dbReference>
<dbReference type="InterPro" id="IPR000719">
    <property type="entry name" value="Prot_kinase_dom"/>
</dbReference>
<comment type="caution">
    <text evidence="3">The sequence shown here is derived from an EMBL/GenBank/DDBJ whole genome shotgun (WGS) entry which is preliminary data.</text>
</comment>
<dbReference type="InterPro" id="IPR011990">
    <property type="entry name" value="TPR-like_helical_dom_sf"/>
</dbReference>
<evidence type="ECO:0000256" key="1">
    <source>
        <dbReference type="ARBA" id="ARBA00038101"/>
    </source>
</evidence>
<accession>A0ABR2K7F5</accession>
<organism evidence="3 4">
    <name type="scientific">Tritrichomonas musculus</name>
    <dbReference type="NCBI Taxonomy" id="1915356"/>
    <lineage>
        <taxon>Eukaryota</taxon>
        <taxon>Metamonada</taxon>
        <taxon>Parabasalia</taxon>
        <taxon>Tritrichomonadida</taxon>
        <taxon>Tritrichomonadidae</taxon>
        <taxon>Tritrichomonas</taxon>
    </lineage>
</organism>
<proteinExistence type="inferred from homology"/>
<reference evidence="3 4" key="1">
    <citation type="submission" date="2024-04" db="EMBL/GenBank/DDBJ databases">
        <title>Tritrichomonas musculus Genome.</title>
        <authorList>
            <person name="Alves-Ferreira E."/>
            <person name="Grigg M."/>
            <person name="Lorenzi H."/>
            <person name="Galac M."/>
        </authorList>
    </citation>
    <scope>NUCLEOTIDE SEQUENCE [LARGE SCALE GENOMIC DNA]</scope>
    <source>
        <strain evidence="3 4">EAF2021</strain>
    </source>
</reference>
<dbReference type="Proteomes" id="UP001470230">
    <property type="component" value="Unassembled WGS sequence"/>
</dbReference>
<protein>
    <recommendedName>
        <fullName evidence="2">Protein kinase domain-containing protein</fullName>
    </recommendedName>
</protein>
<dbReference type="PROSITE" id="PS00108">
    <property type="entry name" value="PROTEIN_KINASE_ST"/>
    <property type="match status" value="1"/>
</dbReference>